<evidence type="ECO:0000256" key="1">
    <source>
        <dbReference type="SAM" id="Phobius"/>
    </source>
</evidence>
<feature type="transmembrane region" description="Helical" evidence="1">
    <location>
        <begin position="174"/>
        <end position="193"/>
    </location>
</feature>
<feature type="transmembrane region" description="Helical" evidence="1">
    <location>
        <begin position="148"/>
        <end position="168"/>
    </location>
</feature>
<dbReference type="AlphaFoldDB" id="A0A0U4CDZ1"/>
<feature type="transmembrane region" description="Helical" evidence="1">
    <location>
        <begin position="205"/>
        <end position="224"/>
    </location>
</feature>
<organism evidence="2 3">
    <name type="scientific">Aeromicrobium erythreum</name>
    <dbReference type="NCBI Taxonomy" id="2041"/>
    <lineage>
        <taxon>Bacteria</taxon>
        <taxon>Bacillati</taxon>
        <taxon>Actinomycetota</taxon>
        <taxon>Actinomycetes</taxon>
        <taxon>Propionibacteriales</taxon>
        <taxon>Nocardioidaceae</taxon>
        <taxon>Aeromicrobium</taxon>
    </lineage>
</organism>
<protein>
    <submittedName>
        <fullName evidence="2">Uncharacterized protein</fullName>
    </submittedName>
</protein>
<feature type="transmembrane region" description="Helical" evidence="1">
    <location>
        <begin position="68"/>
        <end position="86"/>
    </location>
</feature>
<dbReference type="Proteomes" id="UP000067689">
    <property type="component" value="Chromosome"/>
</dbReference>
<keyword evidence="1" id="KW-1133">Transmembrane helix</keyword>
<keyword evidence="1" id="KW-0812">Transmembrane</keyword>
<evidence type="ECO:0000313" key="3">
    <source>
        <dbReference type="Proteomes" id="UP000067689"/>
    </source>
</evidence>
<dbReference type="OrthoDB" id="3786007at2"/>
<evidence type="ECO:0000313" key="2">
    <source>
        <dbReference type="EMBL" id="ALX06094.1"/>
    </source>
</evidence>
<feature type="transmembrane region" description="Helical" evidence="1">
    <location>
        <begin position="303"/>
        <end position="327"/>
    </location>
</feature>
<feature type="transmembrane region" description="Helical" evidence="1">
    <location>
        <begin position="277"/>
        <end position="297"/>
    </location>
</feature>
<dbReference type="STRING" id="2041.AERYTH_16010"/>
<dbReference type="PATRIC" id="fig|2041.4.peg.3342"/>
<feature type="transmembrane region" description="Helical" evidence="1">
    <location>
        <begin position="40"/>
        <end position="62"/>
    </location>
</feature>
<proteinExistence type="predicted"/>
<keyword evidence="3" id="KW-1185">Reference proteome</keyword>
<reference evidence="2 3" key="1">
    <citation type="journal article" date="1991" name="Int. J. Syst. Bacteriol.">
        <title>Description of the erythromycin-producing bacterium Arthrobacter sp. strain NRRL B-3381 as Aeromicrobium erythreum gen. nov., sp. nov.</title>
        <authorList>
            <person name="Miller E.S."/>
            <person name="Woese C.R."/>
            <person name="Brenner S."/>
        </authorList>
    </citation>
    <scope>NUCLEOTIDE SEQUENCE [LARGE SCALE GENOMIC DNA]</scope>
    <source>
        <strain evidence="2 3">AR18</strain>
    </source>
</reference>
<dbReference type="RefSeq" id="WP_067860707.1">
    <property type="nucleotide sequence ID" value="NZ_CP011502.1"/>
</dbReference>
<gene>
    <name evidence="2" type="ORF">AERYTH_16010</name>
</gene>
<accession>A0A0U4CDZ1</accession>
<sequence>MSRTHATSSGGRRRLDASVPVDYDVPVRQPRLESPTATRYAFAATIVAWVVGVLAAGSSLVAVAHPQWIERVGAALLLVVFSIGLTHRGGGHMRIWTVASSVLAVAAVATGVNLLVASAAAVSAILASVWAVVATRPARTAVGAVKEFAIALVVALSGTVAVAAWNAPVAYQRFNLVVLAASLTVAIAFVWNLGAGLHGLGKQNLAIISGVAMVLVVLLAYSSVVRTHGSESLVEGISNAVTWMRETVGGVPRPVEVFIGFPALIVGVSLRSKRRDGWWVLVFAVLGTGVLTTSLVSPGAYPSYIALSTAYSVVLGVLVGLVARFLLVRERGSRSSRVLMPTLRSEPGRIAPLK</sequence>
<name>A0A0U4CDZ1_9ACTN</name>
<feature type="transmembrane region" description="Helical" evidence="1">
    <location>
        <begin position="115"/>
        <end position="136"/>
    </location>
</feature>
<dbReference type="KEGG" id="aer:AERYTH_16010"/>
<dbReference type="EMBL" id="CP011502">
    <property type="protein sequence ID" value="ALX06094.1"/>
    <property type="molecule type" value="Genomic_DNA"/>
</dbReference>
<keyword evidence="1" id="KW-0472">Membrane</keyword>